<dbReference type="PANTHER" id="PTHR30329">
    <property type="entry name" value="STATOR ELEMENT OF FLAGELLAR MOTOR COMPLEX"/>
    <property type="match status" value="1"/>
</dbReference>
<dbReference type="SUPFAM" id="SSF103088">
    <property type="entry name" value="OmpA-like"/>
    <property type="match status" value="1"/>
</dbReference>
<evidence type="ECO:0000313" key="8">
    <source>
        <dbReference type="Proteomes" id="UP000192917"/>
    </source>
</evidence>
<protein>
    <submittedName>
        <fullName evidence="7">OmpA-OmpF porin, OOP family</fullName>
    </submittedName>
</protein>
<keyword evidence="2 4" id="KW-0472">Membrane</keyword>
<dbReference type="CDD" id="cd07185">
    <property type="entry name" value="OmpA_C-like"/>
    <property type="match status" value="1"/>
</dbReference>
<dbReference type="STRING" id="560819.SAMN05428998_10424"/>
<feature type="signal peptide" evidence="5">
    <location>
        <begin position="1"/>
        <end position="17"/>
    </location>
</feature>
<dbReference type="PRINTS" id="PR01021">
    <property type="entry name" value="OMPADOMAIN"/>
</dbReference>
<evidence type="ECO:0000256" key="2">
    <source>
        <dbReference type="ARBA" id="ARBA00023136"/>
    </source>
</evidence>
<evidence type="ECO:0000313" key="7">
    <source>
        <dbReference type="EMBL" id="SMF06991.1"/>
    </source>
</evidence>
<dbReference type="GO" id="GO:0009279">
    <property type="term" value="C:cell outer membrane"/>
    <property type="evidence" value="ECO:0007669"/>
    <property type="project" value="UniProtKB-SubCell"/>
</dbReference>
<evidence type="ECO:0000256" key="4">
    <source>
        <dbReference type="PROSITE-ProRule" id="PRU00473"/>
    </source>
</evidence>
<feature type="chain" id="PRO_5012780141" evidence="5">
    <location>
        <begin position="18"/>
        <end position="275"/>
    </location>
</feature>
<dbReference type="PROSITE" id="PS51257">
    <property type="entry name" value="PROKAR_LIPOPROTEIN"/>
    <property type="match status" value="1"/>
</dbReference>
<gene>
    <name evidence="7" type="ORF">SAMN05428998_10424</name>
</gene>
<keyword evidence="5" id="KW-0732">Signal</keyword>
<feature type="domain" description="OmpA-like" evidence="6">
    <location>
        <begin position="161"/>
        <end position="275"/>
    </location>
</feature>
<evidence type="ECO:0000256" key="3">
    <source>
        <dbReference type="ARBA" id="ARBA00023237"/>
    </source>
</evidence>
<dbReference type="RefSeq" id="WP_085121737.1">
    <property type="nucleotide sequence ID" value="NZ_FWZX01000004.1"/>
</dbReference>
<keyword evidence="8" id="KW-1185">Reference proteome</keyword>
<comment type="subcellular location">
    <subcellularLocation>
        <location evidence="1">Cell outer membrane</location>
    </subcellularLocation>
</comment>
<proteinExistence type="predicted"/>
<evidence type="ECO:0000259" key="6">
    <source>
        <dbReference type="PROSITE" id="PS51123"/>
    </source>
</evidence>
<keyword evidence="3" id="KW-0998">Cell outer membrane</keyword>
<dbReference type="Gene3D" id="3.30.1330.60">
    <property type="entry name" value="OmpA-like domain"/>
    <property type="match status" value="1"/>
</dbReference>
<reference evidence="7 8" key="1">
    <citation type="submission" date="2017-04" db="EMBL/GenBank/DDBJ databases">
        <authorList>
            <person name="Afonso C.L."/>
            <person name="Miller P.J."/>
            <person name="Scott M.A."/>
            <person name="Spackman E."/>
            <person name="Goraichik I."/>
            <person name="Dimitrov K.M."/>
            <person name="Suarez D.L."/>
            <person name="Swayne D.E."/>
        </authorList>
    </citation>
    <scope>NUCLEOTIDE SEQUENCE [LARGE SCALE GENOMIC DNA]</scope>
    <source>
        <strain evidence="7 8">USBA 355</strain>
    </source>
</reference>
<dbReference type="InterPro" id="IPR050330">
    <property type="entry name" value="Bact_OuterMem_StrucFunc"/>
</dbReference>
<dbReference type="AlphaFoldDB" id="A0A1Y6BJL8"/>
<sequence length="275" mass="30164">MSRIKLLGAFAALSLLAGCVTGYNIDAAKEVQPGNVSAFNAGLVKEYRDLTTFEADKMYDWPDADLFARKALAAANGETVLPEELANWDLPVDKIDEMAKYRAELVSLLDAGARTRVPDDAARAQGRFDCWVEQQEENHQPDDIAACKNDFLAALEKLKVTPAPMAPDRFTVYFDFDRSNIRPDAQAVLNDVVAAAKKEGVSEFSLTGHADRAGPPDYNLRLSIKRAESVRDYLVGKGFMPQNISVAGRGEADPAVPTADGVREQANRRVEIIFQ</sequence>
<name>A0A1Y6BJL8_9PROT</name>
<evidence type="ECO:0000256" key="1">
    <source>
        <dbReference type="ARBA" id="ARBA00004442"/>
    </source>
</evidence>
<dbReference type="Proteomes" id="UP000192917">
    <property type="component" value="Unassembled WGS sequence"/>
</dbReference>
<dbReference type="PROSITE" id="PS51123">
    <property type="entry name" value="OMPA_2"/>
    <property type="match status" value="1"/>
</dbReference>
<dbReference type="PANTHER" id="PTHR30329:SF21">
    <property type="entry name" value="LIPOPROTEIN YIAD-RELATED"/>
    <property type="match status" value="1"/>
</dbReference>
<dbReference type="InterPro" id="IPR036737">
    <property type="entry name" value="OmpA-like_sf"/>
</dbReference>
<dbReference type="InterPro" id="IPR006665">
    <property type="entry name" value="OmpA-like"/>
</dbReference>
<dbReference type="InterPro" id="IPR006664">
    <property type="entry name" value="OMP_bac"/>
</dbReference>
<accession>A0A1Y6BJL8</accession>
<organism evidence="7 8">
    <name type="scientific">Tistlia consotensis USBA 355</name>
    <dbReference type="NCBI Taxonomy" id="560819"/>
    <lineage>
        <taxon>Bacteria</taxon>
        <taxon>Pseudomonadati</taxon>
        <taxon>Pseudomonadota</taxon>
        <taxon>Alphaproteobacteria</taxon>
        <taxon>Rhodospirillales</taxon>
        <taxon>Rhodovibrionaceae</taxon>
        <taxon>Tistlia</taxon>
    </lineage>
</organism>
<evidence type="ECO:0000256" key="5">
    <source>
        <dbReference type="SAM" id="SignalP"/>
    </source>
</evidence>
<dbReference type="Pfam" id="PF00691">
    <property type="entry name" value="OmpA"/>
    <property type="match status" value="1"/>
</dbReference>
<dbReference type="EMBL" id="FWZX01000004">
    <property type="protein sequence ID" value="SMF06991.1"/>
    <property type="molecule type" value="Genomic_DNA"/>
</dbReference>